<gene>
    <name evidence="2" type="ORF">J2Z18_002128</name>
</gene>
<dbReference type="InterPro" id="IPR018330">
    <property type="entry name" value="RecT_fam"/>
</dbReference>
<name>A0ABS4F9T9_9BACL</name>
<evidence type="ECO:0000313" key="2">
    <source>
        <dbReference type="EMBL" id="MBP1893026.1"/>
    </source>
</evidence>
<accession>A0ABS4F9T9</accession>
<dbReference type="GeneID" id="95404138"/>
<comment type="caution">
    <text evidence="2">The sequence shown here is derived from an EMBL/GenBank/DDBJ whole genome shotgun (WGS) entry which is preliminary data.</text>
</comment>
<evidence type="ECO:0000256" key="1">
    <source>
        <dbReference type="SAM" id="MobiDB-lite"/>
    </source>
</evidence>
<proteinExistence type="predicted"/>
<reference evidence="2 3" key="1">
    <citation type="submission" date="2021-03" db="EMBL/GenBank/DDBJ databases">
        <title>Genomic Encyclopedia of Type Strains, Phase IV (KMG-IV): sequencing the most valuable type-strain genomes for metagenomic binning, comparative biology and taxonomic classification.</title>
        <authorList>
            <person name="Goeker M."/>
        </authorList>
    </citation>
    <scope>NUCLEOTIDE SEQUENCE [LARGE SCALE GENOMIC DNA]</scope>
    <source>
        <strain evidence="2 3">DSM 15596</strain>
    </source>
</reference>
<dbReference type="RefSeq" id="WP_210094673.1">
    <property type="nucleotide sequence ID" value="NZ_DMBX01000007.1"/>
</dbReference>
<sequence>MTTQNQAAVTKKEPTQSERFMTKVIAEFGSNVGEVALTNFQKRLAQNYFVALDAVLKSTEEKRLKKSERYRDPLPVTWNNVNMEKLARDVVAYARIGFDPSQPNHISLIPFKNNNTGKYDIGFIEGYRGLELKAVKYGLDVPDHVTVELVYSNDYFRPIKKDANHPHEGYEFEIKNAFDRGKIVGGFYFHSYTKNPEKNKLVMMTIAEIEKRKPDHASPEFWGGEKDKWENGQKVGKEKVEGWYEKMCWKTVYRAAHSDITIDSQKIDDDYLRLKQMESDFAESEVNEEIRANANKNVIDITPPATTEAEPEPEQPKETTRSSKSNVEPAGQGEMDFEIHPDDIPPFGTEGPDF</sequence>
<protein>
    <submittedName>
        <fullName evidence="2">Recombination protein RecT</fullName>
    </submittedName>
</protein>
<keyword evidence="3" id="KW-1185">Reference proteome</keyword>
<dbReference type="Proteomes" id="UP000706926">
    <property type="component" value="Unassembled WGS sequence"/>
</dbReference>
<dbReference type="Pfam" id="PF03837">
    <property type="entry name" value="RecT"/>
    <property type="match status" value="1"/>
</dbReference>
<feature type="region of interest" description="Disordered" evidence="1">
    <location>
        <begin position="296"/>
        <end position="354"/>
    </location>
</feature>
<evidence type="ECO:0000313" key="3">
    <source>
        <dbReference type="Proteomes" id="UP000706926"/>
    </source>
</evidence>
<dbReference type="EMBL" id="JAGGKI010000004">
    <property type="protein sequence ID" value="MBP1893026.1"/>
    <property type="molecule type" value="Genomic_DNA"/>
</dbReference>
<organism evidence="2 3">
    <name type="scientific">Paenibacillus lactis</name>
    <dbReference type="NCBI Taxonomy" id="228574"/>
    <lineage>
        <taxon>Bacteria</taxon>
        <taxon>Bacillati</taxon>
        <taxon>Bacillota</taxon>
        <taxon>Bacilli</taxon>
        <taxon>Bacillales</taxon>
        <taxon>Paenibacillaceae</taxon>
        <taxon>Paenibacillus</taxon>
    </lineage>
</organism>